<accession>A0A9J6QQV6</accession>
<proteinExistence type="predicted"/>
<protein>
    <submittedName>
        <fullName evidence="2">Amidohydrolase family protein</fullName>
    </submittedName>
</protein>
<dbReference type="Gene3D" id="2.30.40.10">
    <property type="entry name" value="Urease, subunit C, domain 1"/>
    <property type="match status" value="1"/>
</dbReference>
<comment type="caution">
    <text evidence="2">The sequence shown here is derived from an EMBL/GenBank/DDBJ whole genome shotgun (WGS) entry which is preliminary data.</text>
</comment>
<reference evidence="2" key="1">
    <citation type="submission" date="2022-09" db="EMBL/GenBank/DDBJ databases">
        <title>Culturomic study of gut microbiota in children with autism spectrum disorder.</title>
        <authorList>
            <person name="Efimov B.A."/>
            <person name="Chaplin A.V."/>
            <person name="Sokolova S.R."/>
            <person name="Pikina A.P."/>
            <person name="Korzhanova M."/>
            <person name="Belova V."/>
            <person name="Korostin D."/>
        </authorList>
    </citation>
    <scope>NUCLEOTIDE SEQUENCE</scope>
    <source>
        <strain evidence="2">ASD5510</strain>
    </source>
</reference>
<organism evidence="2 3">
    <name type="scientific">Hominibacterium faecale</name>
    <dbReference type="NCBI Taxonomy" id="2839743"/>
    <lineage>
        <taxon>Bacteria</taxon>
        <taxon>Bacillati</taxon>
        <taxon>Bacillota</taxon>
        <taxon>Clostridia</taxon>
        <taxon>Peptostreptococcales</taxon>
        <taxon>Anaerovoracaceae</taxon>
        <taxon>Hominibacterium</taxon>
    </lineage>
</organism>
<dbReference type="EMBL" id="JAOSHN010000006">
    <property type="protein sequence ID" value="MCU7379688.1"/>
    <property type="molecule type" value="Genomic_DNA"/>
</dbReference>
<dbReference type="GO" id="GO:0016810">
    <property type="term" value="F:hydrolase activity, acting on carbon-nitrogen (but not peptide) bonds"/>
    <property type="evidence" value="ECO:0007669"/>
    <property type="project" value="InterPro"/>
</dbReference>
<dbReference type="InterPro" id="IPR011059">
    <property type="entry name" value="Metal-dep_hydrolase_composite"/>
</dbReference>
<dbReference type="PANTHER" id="PTHR22642">
    <property type="entry name" value="IMIDAZOLONEPROPIONASE"/>
    <property type="match status" value="1"/>
</dbReference>
<dbReference type="Gene3D" id="3.10.310.70">
    <property type="match status" value="1"/>
</dbReference>
<dbReference type="Proteomes" id="UP001065549">
    <property type="component" value="Unassembled WGS sequence"/>
</dbReference>
<dbReference type="Pfam" id="PF07969">
    <property type="entry name" value="Amidohydro_3"/>
    <property type="match status" value="1"/>
</dbReference>
<evidence type="ECO:0000313" key="2">
    <source>
        <dbReference type="EMBL" id="MCU7379688.1"/>
    </source>
</evidence>
<dbReference type="AlphaFoldDB" id="A0A9J6QQV6"/>
<dbReference type="RefSeq" id="WP_253020900.1">
    <property type="nucleotide sequence ID" value="NZ_JAOSHN010000006.1"/>
</dbReference>
<sequence length="568" mass="63670">MKIDKVLFNGKIYTSVQETPWAEALAISGRKIAFAGSNEEARAVADADTEMIDLEGKTILPGFLDGHTHPTTVAKTFYRVRMPLTHDKDELLANIQKYAKQYPKEERPFLFCENYFAETFGPKGPRKEELDQIVSDRPARIQDFTDHACWFNSMALEMLKDENGIPHSKSPVGEAQFVKDENGEYTGWCLEGGPEGDLGIYDAIGWYPPDTPDEEMIKPLLDFFKANGVMCMLDGFTEGGEAMKLFSELDQAGKLGMYYEGASHAGTIHDLEEAIKNVRQWQAKYGTERVHINTVKMFVDGTNELGDCLALEPFKNDPEGKNCGHANLYKADLVKAMVRLNEEAIDLHLHIICDGAFRNVVDALEEARKICGHGWKIRVTGAHCELTHPHDRERAAELGLYIDWSTHWSGGYFGEAAQEFHGIDRWNTMYDFREFTAAGGNLGFSSDVFSYQEAVRANPFFGIQAAMTRVDPVFPLDPKKYPGSARPPEGAKYTLEELIKGYTINNAARLRLDDKMGSLEPGKLANFMVLNRDIFTTSAEQMSAVTAECTYFEGEKRCITSSLSVSRE</sequence>
<dbReference type="SUPFAM" id="SSF51556">
    <property type="entry name" value="Metallo-dependent hydrolases"/>
    <property type="match status" value="1"/>
</dbReference>
<evidence type="ECO:0000313" key="3">
    <source>
        <dbReference type="Proteomes" id="UP001065549"/>
    </source>
</evidence>
<evidence type="ECO:0000259" key="1">
    <source>
        <dbReference type="Pfam" id="PF07969"/>
    </source>
</evidence>
<gene>
    <name evidence="2" type="ORF">OBO34_15185</name>
</gene>
<dbReference type="InterPro" id="IPR013108">
    <property type="entry name" value="Amidohydro_3"/>
</dbReference>
<dbReference type="InterPro" id="IPR032466">
    <property type="entry name" value="Metal_Hydrolase"/>
</dbReference>
<dbReference type="PANTHER" id="PTHR22642:SF2">
    <property type="entry name" value="PROTEIN LONG AFTER FAR-RED 3"/>
    <property type="match status" value="1"/>
</dbReference>
<dbReference type="SUPFAM" id="SSF51338">
    <property type="entry name" value="Composite domain of metallo-dependent hydrolases"/>
    <property type="match status" value="1"/>
</dbReference>
<keyword evidence="3" id="KW-1185">Reference proteome</keyword>
<feature type="domain" description="Amidohydrolase 3" evidence="1">
    <location>
        <begin position="50"/>
        <end position="555"/>
    </location>
</feature>
<dbReference type="Gene3D" id="3.20.20.140">
    <property type="entry name" value="Metal-dependent hydrolases"/>
    <property type="match status" value="1"/>
</dbReference>
<name>A0A9J6QQV6_9FIRM</name>